<evidence type="ECO:0000313" key="16">
    <source>
        <dbReference type="Proteomes" id="UP000411588"/>
    </source>
</evidence>
<feature type="domain" description="4Fe-4S ferredoxin-type" evidence="4">
    <location>
        <begin position="7"/>
        <end position="36"/>
    </location>
</feature>
<dbReference type="EMBL" id="CAADAT010000016">
    <property type="protein sequence ID" value="VFD55125.1"/>
    <property type="molecule type" value="Genomic_DNA"/>
</dbReference>
<reference evidence="15 16" key="3">
    <citation type="submission" date="2019-02" db="EMBL/GenBank/DDBJ databases">
        <authorList>
            <consortium name="Pathogen Informatics"/>
        </authorList>
    </citation>
    <scope>NUCLEOTIDE SEQUENCE [LARGE SCALE GENOMIC DNA]</scope>
    <source>
        <strain evidence="13 15">078GUE027</strain>
        <strain evidence="16">clo34</strain>
        <strain evidence="12">Clo34</strain>
        <strain evidence="11 14">VRECD0157</strain>
    </source>
</reference>
<organism evidence="6">
    <name type="scientific">Clostridioides difficile</name>
    <name type="common">Peptoclostridium difficile</name>
    <dbReference type="NCBI Taxonomy" id="1496"/>
    <lineage>
        <taxon>Bacteria</taxon>
        <taxon>Bacillati</taxon>
        <taxon>Bacillota</taxon>
        <taxon>Clostridia</taxon>
        <taxon>Peptostreptococcales</taxon>
        <taxon>Peptostreptococcaceae</taxon>
        <taxon>Clostridioides</taxon>
    </lineage>
</organism>
<proteinExistence type="predicted"/>
<dbReference type="EMBL" id="LK932994">
    <property type="protein sequence ID" value="CDT14792.1"/>
    <property type="molecule type" value="Genomic_DNA"/>
</dbReference>
<dbReference type="GO" id="GO:0051536">
    <property type="term" value="F:iron-sulfur cluster binding"/>
    <property type="evidence" value="ECO:0007669"/>
    <property type="project" value="UniProtKB-KW"/>
</dbReference>
<dbReference type="EMBL" id="LK932505">
    <property type="protein sequence ID" value="CDS85875.1"/>
    <property type="molecule type" value="Genomic_DNA"/>
</dbReference>
<dbReference type="KEGG" id="pdf:CD630DERM_21991"/>
<accession>A0A069AGC0</accession>
<dbReference type="InterPro" id="IPR017896">
    <property type="entry name" value="4Fe4S_Fe-S-bd"/>
</dbReference>
<dbReference type="Proteomes" id="UP000189137">
    <property type="component" value="Unassembled WGS sequence"/>
</dbReference>
<dbReference type="InterPro" id="IPR017900">
    <property type="entry name" value="4Fe4S_Fe_S_CS"/>
</dbReference>
<dbReference type="GO" id="GO:0043807">
    <property type="term" value="F:3-methyl-2-oxobutanoate dehydrogenase (ferredoxin) activity"/>
    <property type="evidence" value="ECO:0007669"/>
    <property type="project" value="UniProtKB-EC"/>
</dbReference>
<reference evidence="6" key="1">
    <citation type="submission" date="2014-07" db="EMBL/GenBank/DDBJ databases">
        <authorList>
            <person name="Monot Marc"/>
        </authorList>
    </citation>
    <scope>NUCLEOTIDE SEQUENCE</scope>
    <source>
        <strain evidence="7">7032989</strain>
        <strain evidence="6">7032994</strain>
    </source>
</reference>
<dbReference type="EMBL" id="DAEQIJ010000069">
    <property type="protein sequence ID" value="HBH2622313.1"/>
    <property type="molecule type" value="Genomic_DNA"/>
</dbReference>
<keyword evidence="1" id="KW-0479">Metal-binding</keyword>
<dbReference type="EMBL" id="DAEPXK010000028">
    <property type="protein sequence ID" value="HBH1543033.1"/>
    <property type="molecule type" value="Genomic_DNA"/>
</dbReference>
<dbReference type="Proteomes" id="UP000411588">
    <property type="component" value="Unassembled WGS sequence"/>
</dbReference>
<dbReference type="GO" id="GO:0046872">
    <property type="term" value="F:metal ion binding"/>
    <property type="evidence" value="ECO:0007669"/>
    <property type="project" value="UniProtKB-KW"/>
</dbReference>
<evidence type="ECO:0000313" key="7">
    <source>
        <dbReference type="EMBL" id="CDT14792.1"/>
    </source>
</evidence>
<evidence type="ECO:0000313" key="13">
    <source>
        <dbReference type="EMBL" id="VFD55125.1"/>
    </source>
</evidence>
<reference evidence="8" key="4">
    <citation type="submission" date="2021-06" db="EMBL/GenBank/DDBJ databases">
        <authorList>
            <consortium name="NCBI Pathogen Detection Project"/>
        </authorList>
    </citation>
    <scope>NUCLEOTIDE SEQUENCE</scope>
    <source>
        <strain evidence="9">Clostridioides</strain>
        <strain evidence="8">HN1000</strain>
    </source>
</reference>
<dbReference type="Proteomes" id="UP000878956">
    <property type="component" value="Unassembled WGS sequence"/>
</dbReference>
<keyword evidence="2" id="KW-0408">Iron</keyword>
<dbReference type="EMBL" id="FUPS01000002">
    <property type="protein sequence ID" value="SJR91080.1"/>
    <property type="molecule type" value="Genomic_DNA"/>
</dbReference>
<evidence type="ECO:0000313" key="14">
    <source>
        <dbReference type="Proteomes" id="UP000189137"/>
    </source>
</evidence>
<dbReference type="EC" id="1.2.7.7" evidence="6"/>
<gene>
    <name evidence="6" type="primary">vorC</name>
    <name evidence="7" type="ORF">BN1095_330188</name>
    <name evidence="5" type="ORF">BN1096_520526</name>
    <name evidence="6" type="ORF">BN1097_630090</name>
    <name evidence="8" type="ORF">KRM00_002538</name>
    <name evidence="9" type="ORF">KRQ00_000348</name>
    <name evidence="10" type="ORF">KRQ00_004190</name>
    <name evidence="12" type="ORF">SAMEA1402399_00550</name>
    <name evidence="13" type="ORF">SAMEA1710456_02627</name>
    <name evidence="11" type="ORF">SAMEA3375112_00573</name>
</gene>
<dbReference type="EMBL" id="DAEQIJ010000001">
    <property type="protein sequence ID" value="HBH2618625.1"/>
    <property type="molecule type" value="Genomic_DNA"/>
</dbReference>
<evidence type="ECO:0000259" key="4">
    <source>
        <dbReference type="PROSITE" id="PS51379"/>
    </source>
</evidence>
<evidence type="ECO:0000313" key="9">
    <source>
        <dbReference type="EMBL" id="HBH2618625.1"/>
    </source>
</evidence>
<dbReference type="RefSeq" id="WP_003423406.1">
    <property type="nucleotide sequence ID" value="NZ_BEHB01000017.1"/>
</dbReference>
<dbReference type="Gene3D" id="3.30.70.20">
    <property type="match status" value="1"/>
</dbReference>
<dbReference type="AlphaFoldDB" id="A0A069AGC0"/>
<feature type="domain" description="4Fe-4S ferredoxin-type" evidence="4">
    <location>
        <begin position="43"/>
        <end position="72"/>
    </location>
</feature>
<evidence type="ECO:0000313" key="8">
    <source>
        <dbReference type="EMBL" id="HBH1543033.1"/>
    </source>
</evidence>
<dbReference type="Proteomes" id="UP000879542">
    <property type="component" value="Unassembled WGS sequence"/>
</dbReference>
<reference evidence="8" key="2">
    <citation type="journal article" date="2018" name="Genome Biol.">
        <title>SKESA: strategic k-mer extension for scrupulous assemblies.</title>
        <authorList>
            <person name="Souvorov A."/>
            <person name="Agarwala R."/>
            <person name="Lipman D.J."/>
        </authorList>
    </citation>
    <scope>NUCLEOTIDE SEQUENCE</scope>
    <source>
        <strain evidence="9">Clostridioides</strain>
        <strain evidence="8">HN1000</strain>
    </source>
</reference>
<protein>
    <submittedName>
        <fullName evidence="11">2-oxoglutarate-acceptor oxidoreductase subunit OorD</fullName>
    </submittedName>
    <submittedName>
        <fullName evidence="8">4Fe-4S binding protein</fullName>
    </submittedName>
    <submittedName>
        <fullName evidence="5 12">4Fe-4S ferredoxin</fullName>
    </submittedName>
    <submittedName>
        <fullName evidence="6">Ketoisovalerate oxidoreductase subunit vorC</fullName>
        <ecNumber evidence="6">1.2.7.7</ecNumber>
    </submittedName>
</protein>
<evidence type="ECO:0000256" key="2">
    <source>
        <dbReference type="ARBA" id="ARBA00023004"/>
    </source>
</evidence>
<evidence type="ECO:0000313" key="15">
    <source>
        <dbReference type="Proteomes" id="UP000346772"/>
    </source>
</evidence>
<dbReference type="PROSITE" id="PS51379">
    <property type="entry name" value="4FE4S_FER_2"/>
    <property type="match status" value="2"/>
</dbReference>
<evidence type="ECO:0000256" key="3">
    <source>
        <dbReference type="ARBA" id="ARBA00023014"/>
    </source>
</evidence>
<evidence type="ECO:0000313" key="10">
    <source>
        <dbReference type="EMBL" id="HBH2622313.1"/>
    </source>
</evidence>
<dbReference type="SUPFAM" id="SSF54862">
    <property type="entry name" value="4Fe-4S ferredoxins"/>
    <property type="match status" value="1"/>
</dbReference>
<evidence type="ECO:0000313" key="11">
    <source>
        <dbReference type="EMBL" id="SJR91080.1"/>
    </source>
</evidence>
<sequence>MKRGVDMNLKINAERCKSCEYCVISCKKGALKISSKINKEGYAHVEVDESKCILCGICYQVCPDNVFEIIKEEACQEA</sequence>
<keyword evidence="6" id="KW-0560">Oxidoreductase</keyword>
<dbReference type="Pfam" id="PF12838">
    <property type="entry name" value="Fer4_7"/>
    <property type="match status" value="1"/>
</dbReference>
<evidence type="ECO:0000256" key="1">
    <source>
        <dbReference type="ARBA" id="ARBA00022723"/>
    </source>
</evidence>
<evidence type="ECO:0000313" key="5">
    <source>
        <dbReference type="EMBL" id="CDS85875.1"/>
    </source>
</evidence>
<evidence type="ECO:0000313" key="6">
    <source>
        <dbReference type="EMBL" id="CDS87501.1"/>
    </source>
</evidence>
<keyword evidence="3" id="KW-0411">Iron-sulfur</keyword>
<dbReference type="Proteomes" id="UP000346772">
    <property type="component" value="Unassembled WGS sequence"/>
</dbReference>
<dbReference type="EMBL" id="CAADAN010000001">
    <property type="protein sequence ID" value="VFD29505.1"/>
    <property type="molecule type" value="Genomic_DNA"/>
</dbReference>
<dbReference type="PATRIC" id="fig|1496.854.peg.2417"/>
<dbReference type="EMBL" id="LK932402">
    <property type="protein sequence ID" value="CDS87501.1"/>
    <property type="molecule type" value="Genomic_DNA"/>
</dbReference>
<evidence type="ECO:0000313" key="12">
    <source>
        <dbReference type="EMBL" id="VFD29505.1"/>
    </source>
</evidence>
<dbReference type="PROSITE" id="PS00198">
    <property type="entry name" value="4FE4S_FER_1"/>
    <property type="match status" value="1"/>
</dbReference>
<name>A0A069AGC0_CLODI</name>